<dbReference type="KEGG" id="pda:103721934"/>
<feature type="compositionally biased region" description="Basic and acidic residues" evidence="1">
    <location>
        <begin position="168"/>
        <end position="178"/>
    </location>
</feature>
<evidence type="ECO:0000313" key="3">
    <source>
        <dbReference type="RefSeq" id="XP_008810544.2"/>
    </source>
</evidence>
<feature type="region of interest" description="Disordered" evidence="1">
    <location>
        <begin position="304"/>
        <end position="336"/>
    </location>
</feature>
<feature type="compositionally biased region" description="Basic and acidic residues" evidence="1">
    <location>
        <begin position="56"/>
        <end position="66"/>
    </location>
</feature>
<dbReference type="Proteomes" id="UP000228380">
    <property type="component" value="Chromosome 11"/>
</dbReference>
<reference evidence="2" key="1">
    <citation type="journal article" date="2019" name="Nat. Commun.">
        <title>Genome-wide association mapping of date palm fruit traits.</title>
        <authorList>
            <person name="Hazzouri K.M."/>
            <person name="Gros-Balthazard M."/>
            <person name="Flowers J.M."/>
            <person name="Copetti D."/>
            <person name="Lemansour A."/>
            <person name="Lebrun M."/>
            <person name="Masmoudi K."/>
            <person name="Ferrand S."/>
            <person name="Dhar M.I."/>
            <person name="Fresquez Z.A."/>
            <person name="Rosas U."/>
            <person name="Zhang J."/>
            <person name="Talag J."/>
            <person name="Lee S."/>
            <person name="Kudrna D."/>
            <person name="Powell R.F."/>
            <person name="Leitch I.J."/>
            <person name="Krueger R.R."/>
            <person name="Wing R.A."/>
            <person name="Amiri K.M.A."/>
            <person name="Purugganan M.D."/>
        </authorList>
    </citation>
    <scope>NUCLEOTIDE SEQUENCE [LARGE SCALE GENOMIC DNA]</scope>
    <source>
        <strain evidence="2">cv. Khalas</strain>
    </source>
</reference>
<dbReference type="AlphaFoldDB" id="A0A8B7D124"/>
<dbReference type="OrthoDB" id="786617at2759"/>
<protein>
    <submittedName>
        <fullName evidence="3">Uncharacterized protein DDB_G0287625</fullName>
    </submittedName>
</protein>
<feature type="region of interest" description="Disordered" evidence="1">
    <location>
        <begin position="425"/>
        <end position="470"/>
    </location>
</feature>
<dbReference type="PANTHER" id="PTHR36808:SF1">
    <property type="entry name" value="TRANSCRIPTIONAL REGULATOR ATRX-LIKE PROTEIN"/>
    <property type="match status" value="1"/>
</dbReference>
<dbReference type="GeneID" id="103721934"/>
<feature type="region of interest" description="Disordered" evidence="1">
    <location>
        <begin position="1"/>
        <end position="218"/>
    </location>
</feature>
<accession>A0A8B7D124</accession>
<feature type="compositionally biased region" description="Basic residues" evidence="1">
    <location>
        <begin position="125"/>
        <end position="154"/>
    </location>
</feature>
<proteinExistence type="predicted"/>
<name>A0A8B7D124_PHODC</name>
<reference evidence="3" key="2">
    <citation type="submission" date="2025-08" db="UniProtKB">
        <authorList>
            <consortium name="RefSeq"/>
        </authorList>
    </citation>
    <scope>IDENTIFICATION</scope>
    <source>
        <tissue evidence="3">Young leaves</tissue>
    </source>
</reference>
<sequence length="565" mass="62952">MRPALSSKHPKKNADEKRIKKKKMKSNKRRRHNSSSSSSYSSNSEIDARSRKKSVRREPQKPEKRRKEPKKLVKKKSRKTYYRRDSSASSPSSYSSRSCSTCRARSSSVGRSESGSGRSRSPPGRAKRRAKLRERSRSKSPPGRKAKLGGRSRSRSPLDGAVRRVKSRERSRSKSRERGRSRRSSQRTNYERDDGRYCENSSSHSSRGYNRSWSYNEGKCKEVDQPRRLKSTLVVTKESEGMEEGLRSRDKIVQAYDDVGRNFDAHEQASEDRQVDLGGAKHATDTGVEDVACAKGDKYVLTKLDGEPSKNADVGSDDSTRKNSGDAVNAGNSESEDLELQLRQKALENFRKFRGGLSVNASTSSDRKDDSLLTESCKDAGRLVEAKDAIILSKWKSNNSLQRQGSIQRGSCTTQPRIRSVVNIPTEHDDRNSIISHQNAKESSRPAADGQTTSNHLKSMEEPLDKVSSGKILLPKDIQDRKAAAEPRSSTTIGTELKIADGSTSGASACLSVESGNKPVEVDTTGSNFEQKSFSRMHDGEMVQVSYKVYIPKKSPALARRQLQR</sequence>
<gene>
    <name evidence="3" type="primary">LOC103721934</name>
</gene>
<feature type="compositionally biased region" description="Low complexity" evidence="1">
    <location>
        <begin position="34"/>
        <end position="44"/>
    </location>
</feature>
<keyword evidence="2" id="KW-1185">Reference proteome</keyword>
<feature type="compositionally biased region" description="Low complexity" evidence="1">
    <location>
        <begin position="87"/>
        <end position="124"/>
    </location>
</feature>
<feature type="compositionally biased region" description="Basic residues" evidence="1">
    <location>
        <begin position="67"/>
        <end position="81"/>
    </location>
</feature>
<evidence type="ECO:0000313" key="2">
    <source>
        <dbReference type="Proteomes" id="UP000228380"/>
    </source>
</evidence>
<feature type="compositionally biased region" description="Low complexity" evidence="1">
    <location>
        <begin position="200"/>
        <end position="214"/>
    </location>
</feature>
<evidence type="ECO:0000256" key="1">
    <source>
        <dbReference type="SAM" id="MobiDB-lite"/>
    </source>
</evidence>
<organism evidence="2 3">
    <name type="scientific">Phoenix dactylifera</name>
    <name type="common">Date palm</name>
    <dbReference type="NCBI Taxonomy" id="42345"/>
    <lineage>
        <taxon>Eukaryota</taxon>
        <taxon>Viridiplantae</taxon>
        <taxon>Streptophyta</taxon>
        <taxon>Embryophyta</taxon>
        <taxon>Tracheophyta</taxon>
        <taxon>Spermatophyta</taxon>
        <taxon>Magnoliopsida</taxon>
        <taxon>Liliopsida</taxon>
        <taxon>Arecaceae</taxon>
        <taxon>Coryphoideae</taxon>
        <taxon>Phoeniceae</taxon>
        <taxon>Phoenix</taxon>
    </lineage>
</organism>
<dbReference type="RefSeq" id="XP_008810544.2">
    <property type="nucleotide sequence ID" value="XM_008812322.3"/>
</dbReference>
<dbReference type="PANTHER" id="PTHR36808">
    <property type="entry name" value="TRANSCRIPTIONAL REGULATOR ATRX-LIKE PROTEIN"/>
    <property type="match status" value="1"/>
</dbReference>
<feature type="compositionally biased region" description="Basic residues" evidence="1">
    <location>
        <begin position="19"/>
        <end position="33"/>
    </location>
</feature>